<feature type="compositionally biased region" description="Basic and acidic residues" evidence="1">
    <location>
        <begin position="82"/>
        <end position="92"/>
    </location>
</feature>
<name>A0A0D2Q3Q5_HYPSF</name>
<proteinExistence type="predicted"/>
<organism evidence="2 3">
    <name type="scientific">Hypholoma sublateritium (strain FD-334 SS-4)</name>
    <dbReference type="NCBI Taxonomy" id="945553"/>
    <lineage>
        <taxon>Eukaryota</taxon>
        <taxon>Fungi</taxon>
        <taxon>Dikarya</taxon>
        <taxon>Basidiomycota</taxon>
        <taxon>Agaricomycotina</taxon>
        <taxon>Agaricomycetes</taxon>
        <taxon>Agaricomycetidae</taxon>
        <taxon>Agaricales</taxon>
        <taxon>Agaricineae</taxon>
        <taxon>Strophariaceae</taxon>
        <taxon>Hypholoma</taxon>
    </lineage>
</organism>
<sequence>MPVPHPNGSEGWLPTEEAQPVSSMRAGPPQDFSAVPQSLQPGVRGDFNAPAQTDSDFQNVSNSPKRSNTVTSKRASSLRARSRTDTEGRTLDDSAFSSGAGLTGPLATAEDDDALQARGLEAHNNLTAAQKSKISREESVTGKRLAKIIKQEAKTEKVSLAVAIKELENMQLVQRNAVKSEARAQASHASTLEAYKKKEAIYLNAKKKHEMALAELNAETETLDTLRGNSREATERMQDKATEVDTLRKTLAVDNREREVKLAQLKGDRPKSKFWSF</sequence>
<keyword evidence="3" id="KW-1185">Reference proteome</keyword>
<evidence type="ECO:0000313" key="2">
    <source>
        <dbReference type="EMBL" id="KJA26225.1"/>
    </source>
</evidence>
<evidence type="ECO:0000313" key="3">
    <source>
        <dbReference type="Proteomes" id="UP000054270"/>
    </source>
</evidence>
<feature type="compositionally biased region" description="Polar residues" evidence="1">
    <location>
        <begin position="50"/>
        <end position="71"/>
    </location>
</feature>
<protein>
    <recommendedName>
        <fullName evidence="4">DNA binding protein Ncp1</fullName>
    </recommendedName>
</protein>
<evidence type="ECO:0008006" key="4">
    <source>
        <dbReference type="Google" id="ProtNLM"/>
    </source>
</evidence>
<dbReference type="OMA" id="EVSHINT"/>
<evidence type="ECO:0000256" key="1">
    <source>
        <dbReference type="SAM" id="MobiDB-lite"/>
    </source>
</evidence>
<dbReference type="AlphaFoldDB" id="A0A0D2Q3Q5"/>
<dbReference type="Proteomes" id="UP000054270">
    <property type="component" value="Unassembled WGS sequence"/>
</dbReference>
<accession>A0A0D2Q3Q5</accession>
<dbReference type="OrthoDB" id="3267800at2759"/>
<gene>
    <name evidence="2" type="ORF">HYPSUDRAFT_132900</name>
</gene>
<feature type="region of interest" description="Disordered" evidence="1">
    <location>
        <begin position="1"/>
        <end position="112"/>
    </location>
</feature>
<reference evidence="3" key="1">
    <citation type="submission" date="2014-04" db="EMBL/GenBank/DDBJ databases">
        <title>Evolutionary Origins and Diversification of the Mycorrhizal Mutualists.</title>
        <authorList>
            <consortium name="DOE Joint Genome Institute"/>
            <consortium name="Mycorrhizal Genomics Consortium"/>
            <person name="Kohler A."/>
            <person name="Kuo A."/>
            <person name="Nagy L.G."/>
            <person name="Floudas D."/>
            <person name="Copeland A."/>
            <person name="Barry K.W."/>
            <person name="Cichocki N."/>
            <person name="Veneault-Fourrey C."/>
            <person name="LaButti K."/>
            <person name="Lindquist E.A."/>
            <person name="Lipzen A."/>
            <person name="Lundell T."/>
            <person name="Morin E."/>
            <person name="Murat C."/>
            <person name="Riley R."/>
            <person name="Ohm R."/>
            <person name="Sun H."/>
            <person name="Tunlid A."/>
            <person name="Henrissat B."/>
            <person name="Grigoriev I.V."/>
            <person name="Hibbett D.S."/>
            <person name="Martin F."/>
        </authorList>
    </citation>
    <scope>NUCLEOTIDE SEQUENCE [LARGE SCALE GENOMIC DNA]</scope>
    <source>
        <strain evidence="3">FD-334 SS-4</strain>
    </source>
</reference>
<dbReference type="EMBL" id="KN817528">
    <property type="protein sequence ID" value="KJA26225.1"/>
    <property type="molecule type" value="Genomic_DNA"/>
</dbReference>